<evidence type="ECO:0000313" key="5">
    <source>
        <dbReference type="Proteomes" id="UP000801492"/>
    </source>
</evidence>
<evidence type="ECO:0000313" key="4">
    <source>
        <dbReference type="EMBL" id="KAF2882951.1"/>
    </source>
</evidence>
<dbReference type="Proteomes" id="UP000801492">
    <property type="component" value="Unassembled WGS sequence"/>
</dbReference>
<evidence type="ECO:0000259" key="3">
    <source>
        <dbReference type="Pfam" id="PF13359"/>
    </source>
</evidence>
<accession>A0A8K0CCE9</accession>
<dbReference type="Pfam" id="PF13359">
    <property type="entry name" value="DDE_Tnp_4"/>
    <property type="match status" value="1"/>
</dbReference>
<proteinExistence type="predicted"/>
<name>A0A8K0CCE9_IGNLU</name>
<comment type="cofactor">
    <cofactor evidence="1">
        <name>a divalent metal cation</name>
        <dbReference type="ChEBI" id="CHEBI:60240"/>
    </cofactor>
</comment>
<evidence type="ECO:0000256" key="1">
    <source>
        <dbReference type="ARBA" id="ARBA00001968"/>
    </source>
</evidence>
<dbReference type="InterPro" id="IPR027806">
    <property type="entry name" value="HARBI1_dom"/>
</dbReference>
<protein>
    <recommendedName>
        <fullName evidence="3">DDE Tnp4 domain-containing protein</fullName>
    </recommendedName>
</protein>
<gene>
    <name evidence="4" type="ORF">ILUMI_23222</name>
</gene>
<keyword evidence="2" id="KW-0479">Metal-binding</keyword>
<reference evidence="4" key="1">
    <citation type="submission" date="2019-08" db="EMBL/GenBank/DDBJ databases">
        <title>The genome of the North American firefly Photinus pyralis.</title>
        <authorList>
            <consortium name="Photinus pyralis genome working group"/>
            <person name="Fallon T.R."/>
            <person name="Sander Lower S.E."/>
            <person name="Weng J.-K."/>
        </authorList>
    </citation>
    <scope>NUCLEOTIDE SEQUENCE</scope>
    <source>
        <strain evidence="4">TRF0915ILg1</strain>
        <tissue evidence="4">Whole body</tissue>
    </source>
</reference>
<feature type="domain" description="DDE Tnp4" evidence="3">
    <location>
        <begin position="85"/>
        <end position="183"/>
    </location>
</feature>
<dbReference type="AlphaFoldDB" id="A0A8K0CCE9"/>
<dbReference type="OrthoDB" id="5978526at2759"/>
<dbReference type="GO" id="GO:0046872">
    <property type="term" value="F:metal ion binding"/>
    <property type="evidence" value="ECO:0007669"/>
    <property type="project" value="UniProtKB-KW"/>
</dbReference>
<dbReference type="EMBL" id="VTPC01090575">
    <property type="protein sequence ID" value="KAF2882951.1"/>
    <property type="molecule type" value="Genomic_DNA"/>
</dbReference>
<organism evidence="4 5">
    <name type="scientific">Ignelater luminosus</name>
    <name type="common">Cucubano</name>
    <name type="synonym">Pyrophorus luminosus</name>
    <dbReference type="NCBI Taxonomy" id="2038154"/>
    <lineage>
        <taxon>Eukaryota</taxon>
        <taxon>Metazoa</taxon>
        <taxon>Ecdysozoa</taxon>
        <taxon>Arthropoda</taxon>
        <taxon>Hexapoda</taxon>
        <taxon>Insecta</taxon>
        <taxon>Pterygota</taxon>
        <taxon>Neoptera</taxon>
        <taxon>Endopterygota</taxon>
        <taxon>Coleoptera</taxon>
        <taxon>Polyphaga</taxon>
        <taxon>Elateriformia</taxon>
        <taxon>Elateroidea</taxon>
        <taxon>Elateridae</taxon>
        <taxon>Agrypninae</taxon>
        <taxon>Pyrophorini</taxon>
        <taxon>Ignelater</taxon>
    </lineage>
</organism>
<keyword evidence="5" id="KW-1185">Reference proteome</keyword>
<comment type="caution">
    <text evidence="4">The sequence shown here is derived from an EMBL/GenBank/DDBJ whole genome shotgun (WGS) entry which is preliminary data.</text>
</comment>
<evidence type="ECO:0000256" key="2">
    <source>
        <dbReference type="ARBA" id="ARBA00022723"/>
    </source>
</evidence>
<sequence length="189" mass="22197">MEELLDLAILGEIEGDDLDDLLLVNLREPQIVRQNTRAKRYDKLDLNLLTDQDFQLYFRFNRHHLPRLNKVPQQNRSDNRHVIADGTAFSICRPSIEQQKYFSGHKLTLDGIICSLIKSYNGRRHDAGIFRKSGLYRQLEQLCRFPNRRFVLYGDPAYSTRVSLVAPFRNVNITSEQQDFNTRSRIMIQ</sequence>